<dbReference type="EC" id="4.2.99.18" evidence="4"/>
<comment type="subcellular location">
    <subcellularLocation>
        <location evidence="2">Cytoplasm</location>
    </subcellularLocation>
</comment>
<evidence type="ECO:0000256" key="19">
    <source>
        <dbReference type="ARBA" id="ARBA00044632"/>
    </source>
</evidence>
<keyword evidence="13" id="KW-0239">DNA-directed DNA polymerase</keyword>
<dbReference type="Gene3D" id="1.10.150.20">
    <property type="entry name" value="5' to 3' exonuclease, C-terminal subdomain"/>
    <property type="match status" value="1"/>
</dbReference>
<evidence type="ECO:0000259" key="26">
    <source>
        <dbReference type="SMART" id="SM00481"/>
    </source>
</evidence>
<reference evidence="28 29" key="1">
    <citation type="submission" date="2022-04" db="EMBL/GenBank/DDBJ databases">
        <title>Complete genome of Methanothermobacter tenebrarum strain RMAS.</title>
        <authorList>
            <person name="Nakamura K."/>
            <person name="Oshima K."/>
            <person name="Hattori M."/>
            <person name="Kamagata Y."/>
            <person name="Takamizawa K."/>
        </authorList>
    </citation>
    <scope>NUCLEOTIDE SEQUENCE [LARGE SCALE GENOMIC DNA]</scope>
    <source>
        <strain evidence="28 29">RMAS</strain>
    </source>
</reference>
<dbReference type="SMART" id="SM00483">
    <property type="entry name" value="POLXc"/>
    <property type="match status" value="1"/>
</dbReference>
<dbReference type="InterPro" id="IPR002008">
    <property type="entry name" value="DNA_pol_X_beta-like"/>
</dbReference>
<keyword evidence="7" id="KW-0237">DNA synthesis</keyword>
<dbReference type="InterPro" id="IPR010994">
    <property type="entry name" value="RuvA_2-like"/>
</dbReference>
<dbReference type="InterPro" id="IPR028207">
    <property type="entry name" value="DNA_pol_B_palm_palm"/>
</dbReference>
<evidence type="ECO:0000256" key="14">
    <source>
        <dbReference type="ARBA" id="ARBA00023053"/>
    </source>
</evidence>
<protein>
    <recommendedName>
        <fullName evidence="5">DNA polymerase beta</fullName>
        <ecNumber evidence="16">2.7.7.108</ecNumber>
        <ecNumber evidence="3">2.7.7.7</ecNumber>
        <ecNumber evidence="4">4.2.99.18</ecNumber>
    </recommendedName>
    <alternativeName>
        <fullName evidence="17">5'-deoxyribose-phosphate lyase</fullName>
    </alternativeName>
    <alternativeName>
        <fullName evidence="18">AP lyase</fullName>
    </alternativeName>
</protein>
<gene>
    <name evidence="28" type="ORF">MTTB_09850</name>
</gene>
<dbReference type="InterPro" id="IPR022311">
    <property type="entry name" value="PolX-like"/>
</dbReference>
<dbReference type="Pfam" id="PF14791">
    <property type="entry name" value="DNA_pol_B_thumb"/>
    <property type="match status" value="1"/>
</dbReference>
<dbReference type="InterPro" id="IPR027421">
    <property type="entry name" value="DNA_pol_lamdba_lyase_dom_sf"/>
</dbReference>
<dbReference type="PIRSF" id="PIRSF005047">
    <property type="entry name" value="UCP005047_YshC"/>
    <property type="match status" value="1"/>
</dbReference>
<feature type="domain" description="Polymerase/histidinol phosphatase N-terminal" evidence="26">
    <location>
        <begin position="336"/>
        <end position="412"/>
    </location>
</feature>
<dbReference type="InterPro" id="IPR029398">
    <property type="entry name" value="PolB_thumb"/>
</dbReference>
<dbReference type="GeneID" id="71965505"/>
<evidence type="ECO:0000259" key="27">
    <source>
        <dbReference type="SMART" id="SM00483"/>
    </source>
</evidence>
<feature type="domain" description="Helix-hairpin-helix DNA-binding motif class 1" evidence="25">
    <location>
        <begin position="50"/>
        <end position="69"/>
    </location>
</feature>
<evidence type="ECO:0000256" key="15">
    <source>
        <dbReference type="ARBA" id="ARBA00023204"/>
    </source>
</evidence>
<dbReference type="Gene3D" id="3.30.210.10">
    <property type="entry name" value="DNA polymerase, thumb domain"/>
    <property type="match status" value="1"/>
</dbReference>
<keyword evidence="15" id="KW-0234">DNA repair</keyword>
<keyword evidence="10" id="KW-0235">DNA replication</keyword>
<comment type="catalytic activity">
    <reaction evidence="20">
        <text>a 5'-end 2'-deoxyribose-2'-deoxyribonucleotide-DNA = (2E,4S)-4-hydroxypenten-2-al-5-phosphate + a 5'-end 5'-phospho-2'-deoxyribonucleoside-DNA + H(+)</text>
        <dbReference type="Rhea" id="RHEA:76255"/>
        <dbReference type="Rhea" id="RHEA-COMP:13180"/>
        <dbReference type="Rhea" id="RHEA-COMP:18657"/>
        <dbReference type="ChEBI" id="CHEBI:15378"/>
        <dbReference type="ChEBI" id="CHEBI:136412"/>
        <dbReference type="ChEBI" id="CHEBI:195194"/>
        <dbReference type="ChEBI" id="CHEBI:195195"/>
    </reaction>
</comment>
<feature type="domain" description="Helix-hairpin-helix DNA-binding motif class 1" evidence="25">
    <location>
        <begin position="90"/>
        <end position="109"/>
    </location>
</feature>
<name>A0ABN6PFL0_9EURY</name>
<dbReference type="InterPro" id="IPR010996">
    <property type="entry name" value="HHH_MUS81"/>
</dbReference>
<dbReference type="Proteomes" id="UP000831817">
    <property type="component" value="Chromosome"/>
</dbReference>
<sequence>MKNALVARILNRVADFLELKEETFRAKAYRRAAHTIQLLPTDIEEYAKKRKLTELPGIGKNIAEKIEEILETGQLSYLEELEKEYPIDMDSLLAIEGIGPRTIKILYEKLKIKNLQDLEYHAQKGNLQKIKGIGEKKEKRILQSIKFVRSTLGRRLLAYAAPIAEYIKSRIEEHPKTEKVKIAGSIRRGKETIGDIDILTTTKNPKEIIDYFTSLEIADEIIAKGPKKAIIRLEDGLECELRIFKEDEFGAALLYFTGSMEFNVELRRLARSKSMKLNEYGLYKNSKRIASKTEKEIFKALGLEYIQPELRENNGEIEAALQGKLPTLVREDQIKGDLHIHSIWSDGTETIETLAKAAESLGYEYIAITDHSSSLKIVGGLDEEKLQRQIEEIDKLNSKVHVFKGIEVNIRLDGQLDIPDDILSRLDIVIASIHSPGREDMTERILSAIQNKHVHIIGHPTGRKLFRREEYPLNLDRIFEEAADNGKIFEMNANPIRLDLKDIYIKKAIEYGCKLAINSDAHRLPDLHNIKWGVKTARRGWATSEDIINTMNLKQIKKILKNNSSGVRAS</sequence>
<keyword evidence="12" id="KW-0832">Ubl conjugation</keyword>
<keyword evidence="28" id="KW-0378">Hydrolase</keyword>
<dbReference type="Pfam" id="PF14716">
    <property type="entry name" value="HHH_8"/>
    <property type="match status" value="1"/>
</dbReference>
<dbReference type="Pfam" id="PF14792">
    <property type="entry name" value="DNA_pol_B_palm"/>
    <property type="match status" value="1"/>
</dbReference>
<dbReference type="GO" id="GO:0004527">
    <property type="term" value="F:exonuclease activity"/>
    <property type="evidence" value="ECO:0007669"/>
    <property type="project" value="UniProtKB-KW"/>
</dbReference>
<dbReference type="SUPFAM" id="SSF47781">
    <property type="entry name" value="RuvA domain 2-like"/>
    <property type="match status" value="1"/>
</dbReference>
<dbReference type="SMART" id="SM00278">
    <property type="entry name" value="HhH1"/>
    <property type="match status" value="3"/>
</dbReference>
<dbReference type="InterPro" id="IPR016195">
    <property type="entry name" value="Pol/histidinol_Pase-like"/>
</dbReference>
<evidence type="ECO:0000313" key="29">
    <source>
        <dbReference type="Proteomes" id="UP000831817"/>
    </source>
</evidence>
<comment type="catalytic activity">
    <reaction evidence="23">
        <text>L-tyrosyl-[protein] + ATP = O-(5'-adenylyl)-L-tyrosyl-[protein] + diphosphate</text>
        <dbReference type="Rhea" id="RHEA:54288"/>
        <dbReference type="Rhea" id="RHEA-COMP:10136"/>
        <dbReference type="Rhea" id="RHEA-COMP:13846"/>
        <dbReference type="ChEBI" id="CHEBI:30616"/>
        <dbReference type="ChEBI" id="CHEBI:33019"/>
        <dbReference type="ChEBI" id="CHEBI:46858"/>
        <dbReference type="ChEBI" id="CHEBI:83624"/>
        <dbReference type="EC" id="2.7.7.108"/>
    </reaction>
</comment>
<organism evidence="28 29">
    <name type="scientific">Methanothermobacter tenebrarum</name>
    <dbReference type="NCBI Taxonomy" id="680118"/>
    <lineage>
        <taxon>Archaea</taxon>
        <taxon>Methanobacteriati</taxon>
        <taxon>Methanobacteriota</taxon>
        <taxon>Methanomada group</taxon>
        <taxon>Methanobacteria</taxon>
        <taxon>Methanobacteriales</taxon>
        <taxon>Methanobacteriaceae</taxon>
        <taxon>Methanothermobacter</taxon>
    </lineage>
</organism>
<evidence type="ECO:0000259" key="25">
    <source>
        <dbReference type="SMART" id="SM00278"/>
    </source>
</evidence>
<dbReference type="Gene3D" id="1.10.150.110">
    <property type="entry name" value="DNA polymerase beta, N-terminal domain-like"/>
    <property type="match status" value="1"/>
</dbReference>
<dbReference type="Gene3D" id="3.30.460.10">
    <property type="entry name" value="Beta Polymerase, domain 2"/>
    <property type="match status" value="1"/>
</dbReference>
<dbReference type="InterPro" id="IPR043519">
    <property type="entry name" value="NT_sf"/>
</dbReference>
<evidence type="ECO:0000256" key="18">
    <source>
        <dbReference type="ARBA" id="ARBA00035726"/>
    </source>
</evidence>
<evidence type="ECO:0000256" key="16">
    <source>
        <dbReference type="ARBA" id="ARBA00034531"/>
    </source>
</evidence>
<keyword evidence="28" id="KW-0269">Exonuclease</keyword>
<comment type="cofactor">
    <cofactor evidence="1">
        <name>Mg(2+)</name>
        <dbReference type="ChEBI" id="CHEBI:18420"/>
    </cofactor>
</comment>
<evidence type="ECO:0000256" key="17">
    <source>
        <dbReference type="ARBA" id="ARBA00035717"/>
    </source>
</evidence>
<dbReference type="EC" id="2.7.7.108" evidence="16"/>
<evidence type="ECO:0000256" key="20">
    <source>
        <dbReference type="ARBA" id="ARBA00044678"/>
    </source>
</evidence>
<dbReference type="PANTHER" id="PTHR36928">
    <property type="entry name" value="PHOSPHATASE YCDX-RELATED"/>
    <property type="match status" value="1"/>
</dbReference>
<dbReference type="InterPro" id="IPR004013">
    <property type="entry name" value="PHP_dom"/>
</dbReference>
<comment type="catalytic activity">
    <reaction evidence="22">
        <text>O-(5'-adenylyl)-L-tyrosyl-[protein] + ATP = O-[5'-(adenylyl-(5'-&gt;3')-adenylyl)]-L-tyrosyl-[protein] + diphosphate</text>
        <dbReference type="Rhea" id="RHEA:66528"/>
        <dbReference type="Rhea" id="RHEA-COMP:13846"/>
        <dbReference type="Rhea" id="RHEA-COMP:17046"/>
        <dbReference type="ChEBI" id="CHEBI:30616"/>
        <dbReference type="ChEBI" id="CHEBI:33019"/>
        <dbReference type="ChEBI" id="CHEBI:83624"/>
        <dbReference type="ChEBI" id="CHEBI:167160"/>
    </reaction>
</comment>
<dbReference type="PRINTS" id="PR00870">
    <property type="entry name" value="DNAPOLXBETA"/>
</dbReference>
<dbReference type="CDD" id="cd07436">
    <property type="entry name" value="PHP_PolX"/>
    <property type="match status" value="1"/>
</dbReference>
<evidence type="ECO:0000256" key="11">
    <source>
        <dbReference type="ARBA" id="ARBA00022763"/>
    </source>
</evidence>
<feature type="domain" description="DNA-directed DNA polymerase X" evidence="27">
    <location>
        <begin position="1"/>
        <end position="312"/>
    </location>
</feature>
<dbReference type="SUPFAM" id="SSF47802">
    <property type="entry name" value="DNA polymerase beta, N-terminal domain-like"/>
    <property type="match status" value="1"/>
</dbReference>
<keyword evidence="6" id="KW-0488">Methylation</keyword>
<dbReference type="PANTHER" id="PTHR36928:SF1">
    <property type="entry name" value="PHOSPHATASE YCDX-RELATED"/>
    <property type="match status" value="1"/>
</dbReference>
<dbReference type="SUPFAM" id="SSF89550">
    <property type="entry name" value="PHP domain-like"/>
    <property type="match status" value="1"/>
</dbReference>
<evidence type="ECO:0000313" key="28">
    <source>
        <dbReference type="EMBL" id="BDH79606.1"/>
    </source>
</evidence>
<feature type="domain" description="Helix-hairpin-helix DNA-binding motif class 1" evidence="25">
    <location>
        <begin position="125"/>
        <end position="144"/>
    </location>
</feature>
<evidence type="ECO:0000256" key="6">
    <source>
        <dbReference type="ARBA" id="ARBA00022481"/>
    </source>
</evidence>
<dbReference type="InterPro" id="IPR003583">
    <property type="entry name" value="Hlx-hairpin-Hlx_DNA-bd_motif"/>
</dbReference>
<comment type="catalytic activity">
    <reaction evidence="24">
        <text>DNA(n) + a 2'-deoxyribonucleoside 5'-triphosphate = DNA(n+1) + diphosphate</text>
        <dbReference type="Rhea" id="RHEA:22508"/>
        <dbReference type="Rhea" id="RHEA-COMP:17339"/>
        <dbReference type="Rhea" id="RHEA-COMP:17340"/>
        <dbReference type="ChEBI" id="CHEBI:33019"/>
        <dbReference type="ChEBI" id="CHEBI:61560"/>
        <dbReference type="ChEBI" id="CHEBI:173112"/>
        <dbReference type="EC" id="2.7.7.7"/>
    </reaction>
</comment>
<dbReference type="CDD" id="cd00141">
    <property type="entry name" value="NT_POLXc"/>
    <property type="match status" value="1"/>
</dbReference>
<keyword evidence="8" id="KW-0808">Transferase</keyword>
<dbReference type="Pfam" id="PF14520">
    <property type="entry name" value="HHH_5"/>
    <property type="match status" value="1"/>
</dbReference>
<comment type="function">
    <text evidence="21">Repair polymerase that plays a key role in base-excision repair. During this process, the damaged base is excised by specific DNA glycosylases, the DNA backbone is nicked at the abasic site by an apurinic/apyrimidic (AP) endonuclease, and POLB removes 5'-deoxyribose-phosphate from the preincised AP site acting as a 5'-deoxyribose-phosphate lyase (5'-dRP lyase); through its DNA polymerase activity, it adds one nucleotide to the 3' end of the arising single-nucleotide gap. Conducts 'gap-filling' DNA synthesis in a stepwise distributive fashion rather than in a processive fashion as for other DNA polymerases. It is also able to cleave sugar-phosphate bonds 3' to an intact AP site, acting as an AP lyase.</text>
</comment>
<evidence type="ECO:0000256" key="22">
    <source>
        <dbReference type="ARBA" id="ARBA00047518"/>
    </source>
</evidence>
<evidence type="ECO:0000256" key="3">
    <source>
        <dbReference type="ARBA" id="ARBA00012417"/>
    </source>
</evidence>
<dbReference type="EC" id="2.7.7.7" evidence="3"/>
<dbReference type="SUPFAM" id="SSF81301">
    <property type="entry name" value="Nucleotidyltransferase"/>
    <property type="match status" value="1"/>
</dbReference>
<dbReference type="InterPro" id="IPR050243">
    <property type="entry name" value="PHP_phosphatase"/>
</dbReference>
<dbReference type="Gene3D" id="3.20.20.140">
    <property type="entry name" value="Metal-dependent hydrolases"/>
    <property type="match status" value="1"/>
</dbReference>
<dbReference type="RefSeq" id="WP_248563951.1">
    <property type="nucleotide sequence ID" value="NZ_AP025698.1"/>
</dbReference>
<keyword evidence="29" id="KW-1185">Reference proteome</keyword>
<dbReference type="NCBIfam" id="NF006375">
    <property type="entry name" value="PRK08609.1"/>
    <property type="match status" value="1"/>
</dbReference>
<evidence type="ECO:0000256" key="12">
    <source>
        <dbReference type="ARBA" id="ARBA00022843"/>
    </source>
</evidence>
<keyword evidence="9" id="KW-0548">Nucleotidyltransferase</keyword>
<evidence type="ECO:0000256" key="1">
    <source>
        <dbReference type="ARBA" id="ARBA00001946"/>
    </source>
</evidence>
<dbReference type="InterPro" id="IPR002054">
    <property type="entry name" value="DNA-dir_DNA_pol_X"/>
</dbReference>
<evidence type="ECO:0000256" key="23">
    <source>
        <dbReference type="ARBA" id="ARBA00048696"/>
    </source>
</evidence>
<evidence type="ECO:0000256" key="9">
    <source>
        <dbReference type="ARBA" id="ARBA00022695"/>
    </source>
</evidence>
<comment type="catalytic activity">
    <reaction evidence="19">
        <text>2'-deoxyribonucleotide-(2'-deoxyribose 5'-phosphate)-2'-deoxyribonucleotide-DNA = a 3'-end 2'-deoxyribonucleotide-(2,3-dehydro-2,3-deoxyribose 5'-phosphate)-DNA + a 5'-end 5'-phospho-2'-deoxyribonucleoside-DNA + H(+)</text>
        <dbReference type="Rhea" id="RHEA:66592"/>
        <dbReference type="Rhea" id="RHEA-COMP:13180"/>
        <dbReference type="Rhea" id="RHEA-COMP:16897"/>
        <dbReference type="Rhea" id="RHEA-COMP:17067"/>
        <dbReference type="ChEBI" id="CHEBI:15378"/>
        <dbReference type="ChEBI" id="CHEBI:136412"/>
        <dbReference type="ChEBI" id="CHEBI:157695"/>
        <dbReference type="ChEBI" id="CHEBI:167181"/>
        <dbReference type="EC" id="4.2.99.18"/>
    </reaction>
</comment>
<evidence type="ECO:0000256" key="7">
    <source>
        <dbReference type="ARBA" id="ARBA00022634"/>
    </source>
</evidence>
<evidence type="ECO:0000256" key="24">
    <source>
        <dbReference type="ARBA" id="ARBA00049244"/>
    </source>
</evidence>
<evidence type="ECO:0000256" key="13">
    <source>
        <dbReference type="ARBA" id="ARBA00022932"/>
    </source>
</evidence>
<evidence type="ECO:0000256" key="10">
    <source>
        <dbReference type="ARBA" id="ARBA00022705"/>
    </source>
</evidence>
<keyword evidence="11" id="KW-0227">DNA damage</keyword>
<dbReference type="EMBL" id="AP025698">
    <property type="protein sequence ID" value="BDH79606.1"/>
    <property type="molecule type" value="Genomic_DNA"/>
</dbReference>
<evidence type="ECO:0000256" key="5">
    <source>
        <dbReference type="ARBA" id="ARBA00020020"/>
    </source>
</evidence>
<evidence type="ECO:0000256" key="8">
    <source>
        <dbReference type="ARBA" id="ARBA00022679"/>
    </source>
</evidence>
<evidence type="ECO:0000256" key="21">
    <source>
        <dbReference type="ARBA" id="ARBA00045548"/>
    </source>
</evidence>
<dbReference type="InterPro" id="IPR037160">
    <property type="entry name" value="DNA_Pol_thumb_sf"/>
</dbReference>
<evidence type="ECO:0000256" key="4">
    <source>
        <dbReference type="ARBA" id="ARBA00012720"/>
    </source>
</evidence>
<keyword evidence="28" id="KW-0540">Nuclease</keyword>
<evidence type="ECO:0000256" key="2">
    <source>
        <dbReference type="ARBA" id="ARBA00004496"/>
    </source>
</evidence>
<dbReference type="InterPro" id="IPR003141">
    <property type="entry name" value="Pol/His_phosphatase_N"/>
</dbReference>
<keyword evidence="14" id="KW-0915">Sodium</keyword>
<accession>A0ABN6PFL0</accession>
<dbReference type="Pfam" id="PF02811">
    <property type="entry name" value="PHP"/>
    <property type="match status" value="1"/>
</dbReference>
<proteinExistence type="predicted"/>
<dbReference type="SMART" id="SM00481">
    <property type="entry name" value="POLIIIAc"/>
    <property type="match status" value="1"/>
</dbReference>
<dbReference type="InterPro" id="IPR047967">
    <property type="entry name" value="PolX_PHP"/>
</dbReference>